<evidence type="ECO:0000313" key="6">
    <source>
        <dbReference type="Proteomes" id="UP000183287"/>
    </source>
</evidence>
<proteinExistence type="inferred from homology"/>
<evidence type="ECO:0000313" key="5">
    <source>
        <dbReference type="EMBL" id="SFN19584.1"/>
    </source>
</evidence>
<dbReference type="InterPro" id="IPR011010">
    <property type="entry name" value="DNA_brk_join_enz"/>
</dbReference>
<dbReference type="GO" id="GO:0015074">
    <property type="term" value="P:DNA integration"/>
    <property type="evidence" value="ECO:0007669"/>
    <property type="project" value="UniProtKB-KW"/>
</dbReference>
<dbReference type="InterPro" id="IPR002104">
    <property type="entry name" value="Integrase_catalytic"/>
</dbReference>
<feature type="domain" description="Tyr recombinase" evidence="4">
    <location>
        <begin position="1"/>
        <end position="122"/>
    </location>
</feature>
<evidence type="ECO:0000256" key="1">
    <source>
        <dbReference type="ARBA" id="ARBA00008857"/>
    </source>
</evidence>
<evidence type="ECO:0000256" key="2">
    <source>
        <dbReference type="ARBA" id="ARBA00022908"/>
    </source>
</evidence>
<dbReference type="InterPro" id="IPR050808">
    <property type="entry name" value="Phage_Integrase"/>
</dbReference>
<gene>
    <name evidence="5" type="ORF">SAMN05421863_11297</name>
</gene>
<dbReference type="InterPro" id="IPR013762">
    <property type="entry name" value="Integrase-like_cat_sf"/>
</dbReference>
<dbReference type="GO" id="GO:0006310">
    <property type="term" value="P:DNA recombination"/>
    <property type="evidence" value="ECO:0007669"/>
    <property type="project" value="UniProtKB-KW"/>
</dbReference>
<protein>
    <submittedName>
        <fullName evidence="5">Phage integrase family protein</fullName>
    </submittedName>
</protein>
<dbReference type="Proteomes" id="UP000183287">
    <property type="component" value="Unassembled WGS sequence"/>
</dbReference>
<dbReference type="EMBL" id="FOUB01000129">
    <property type="protein sequence ID" value="SFN19584.1"/>
    <property type="molecule type" value="Genomic_DNA"/>
</dbReference>
<sequence length="138" mass="16106">MLLTGSRVGEIAGLRWDEINFHEKIILLPSERTKNEIYLFPTSNNTGPQKVDGFSQAIDRLLKKITIDKFTPRDLRRTFKTLTDKAGISKEIRDRLQNHSLQDVSSLHYDKYDYLKEKRAAMNIWNDYLMGILDKVGY</sequence>
<dbReference type="PROSITE" id="PS51898">
    <property type="entry name" value="TYR_RECOMBINASE"/>
    <property type="match status" value="1"/>
</dbReference>
<evidence type="ECO:0000259" key="4">
    <source>
        <dbReference type="PROSITE" id="PS51898"/>
    </source>
</evidence>
<dbReference type="AlphaFoldDB" id="A0A1I4X0R6"/>
<comment type="similarity">
    <text evidence="1">Belongs to the 'phage' integrase family.</text>
</comment>
<reference evidence="6" key="1">
    <citation type="submission" date="2016-10" db="EMBL/GenBank/DDBJ databases">
        <authorList>
            <person name="Varghese N."/>
            <person name="Submissions S."/>
        </authorList>
    </citation>
    <scope>NUCLEOTIDE SEQUENCE [LARGE SCALE GENOMIC DNA]</scope>
    <source>
        <strain evidence="6">Nm44</strain>
    </source>
</reference>
<dbReference type="SUPFAM" id="SSF56349">
    <property type="entry name" value="DNA breaking-rejoining enzymes"/>
    <property type="match status" value="1"/>
</dbReference>
<keyword evidence="2" id="KW-0229">DNA integration</keyword>
<dbReference type="CDD" id="cd00801">
    <property type="entry name" value="INT_P4_C"/>
    <property type="match status" value="1"/>
</dbReference>
<dbReference type="PANTHER" id="PTHR30629">
    <property type="entry name" value="PROPHAGE INTEGRASE"/>
    <property type="match status" value="1"/>
</dbReference>
<dbReference type="GO" id="GO:0003677">
    <property type="term" value="F:DNA binding"/>
    <property type="evidence" value="ECO:0007669"/>
    <property type="project" value="InterPro"/>
</dbReference>
<keyword evidence="6" id="KW-1185">Reference proteome</keyword>
<dbReference type="Gene3D" id="1.10.443.10">
    <property type="entry name" value="Intergrase catalytic core"/>
    <property type="match status" value="1"/>
</dbReference>
<dbReference type="PANTHER" id="PTHR30629:SF2">
    <property type="entry name" value="PROPHAGE INTEGRASE INTS-RELATED"/>
    <property type="match status" value="1"/>
</dbReference>
<evidence type="ECO:0000256" key="3">
    <source>
        <dbReference type="ARBA" id="ARBA00023172"/>
    </source>
</evidence>
<name>A0A1I4X0R6_9PROT</name>
<organism evidence="5 6">
    <name type="scientific">Nitrosomonas communis</name>
    <dbReference type="NCBI Taxonomy" id="44574"/>
    <lineage>
        <taxon>Bacteria</taxon>
        <taxon>Pseudomonadati</taxon>
        <taxon>Pseudomonadota</taxon>
        <taxon>Betaproteobacteria</taxon>
        <taxon>Nitrosomonadales</taxon>
        <taxon>Nitrosomonadaceae</taxon>
        <taxon>Nitrosomonas</taxon>
    </lineage>
</organism>
<accession>A0A1I4X0R6</accession>
<keyword evidence="3" id="KW-0233">DNA recombination</keyword>